<dbReference type="AlphaFoldDB" id="A0A158QAF4"/>
<evidence type="ECO:0000256" key="11">
    <source>
        <dbReference type="SAM" id="Coils"/>
    </source>
</evidence>
<dbReference type="InterPro" id="IPR001841">
    <property type="entry name" value="Znf_RING"/>
</dbReference>
<dbReference type="GO" id="GO:0000381">
    <property type="term" value="P:regulation of alternative mRNA splicing, via spliceosome"/>
    <property type="evidence" value="ECO:0007669"/>
    <property type="project" value="InterPro"/>
</dbReference>
<evidence type="ECO:0000256" key="1">
    <source>
        <dbReference type="ARBA" id="ARBA00004141"/>
    </source>
</evidence>
<evidence type="ECO:0000313" key="17">
    <source>
        <dbReference type="WBParaSite" id="EVEC_0000497401-mRNA-1"/>
    </source>
</evidence>
<feature type="compositionally biased region" description="Basic and acidic residues" evidence="12">
    <location>
        <begin position="749"/>
        <end position="791"/>
    </location>
</feature>
<dbReference type="GO" id="GO:0036503">
    <property type="term" value="P:ERAD pathway"/>
    <property type="evidence" value="ECO:0007669"/>
    <property type="project" value="TreeGrafter"/>
</dbReference>
<dbReference type="STRING" id="51028.A0A158QAF4"/>
<feature type="compositionally biased region" description="Basic and acidic residues" evidence="12">
    <location>
        <begin position="656"/>
        <end position="706"/>
    </location>
</feature>
<evidence type="ECO:0000256" key="2">
    <source>
        <dbReference type="ARBA" id="ARBA00010126"/>
    </source>
</evidence>
<dbReference type="GO" id="GO:0000139">
    <property type="term" value="C:Golgi membrane"/>
    <property type="evidence" value="ECO:0007669"/>
    <property type="project" value="TreeGrafter"/>
</dbReference>
<dbReference type="InterPro" id="IPR013083">
    <property type="entry name" value="Znf_RING/FYVE/PHD"/>
</dbReference>
<dbReference type="Gene3D" id="3.30.40.10">
    <property type="entry name" value="Zinc/RING finger domain, C3HC4 (zinc finger)"/>
    <property type="match status" value="1"/>
</dbReference>
<keyword evidence="6" id="KW-0862">Zinc</keyword>
<feature type="transmembrane region" description="Helical" evidence="13">
    <location>
        <begin position="105"/>
        <end position="123"/>
    </location>
</feature>
<protein>
    <submittedName>
        <fullName evidence="17">RING-type domain-containing protein</fullName>
    </submittedName>
</protein>
<evidence type="ECO:0000256" key="13">
    <source>
        <dbReference type="SAM" id="Phobius"/>
    </source>
</evidence>
<keyword evidence="16" id="KW-1185">Reference proteome</keyword>
<dbReference type="InterPro" id="IPR040176">
    <property type="entry name" value="RNF121/RNF175"/>
</dbReference>
<keyword evidence="5 10" id="KW-0863">Zinc-finger</keyword>
<dbReference type="SMART" id="SM00184">
    <property type="entry name" value="RING"/>
    <property type="match status" value="1"/>
</dbReference>
<dbReference type="PROSITE" id="PS50089">
    <property type="entry name" value="ZF_RING_2"/>
    <property type="match status" value="1"/>
</dbReference>
<sequence>MKLRKIIFQLDELSEEDRWRIQHAKLHEKHRGHEQMHLEMFVILIVTLIFAQIALVQWKRRYFKSYQTIFEGSGTSGLLLFQFCTLVSMWLIPVFVCVQRQWWRFLVIWIAYTIFSAFVWYKASRPQIAGNTPRFVYKWFLFLHKLSYVLGIVGYVIIMFTLLGLNVLFGLKPSVCMDSGLLLLFYGLYYGVLGRDFAHICTDRIASKIGYYTPEGLPRKTLEGDVCAVCGNHLDEDETESDAEATYRLSCNHVFHEFCIRGWCVVGKQQTCPYCKEKVDLKRMFKNPWEKPHLFYGQLLDWIRYLVAWQPLIITFVQGVNSFFREMTILKFRQYGLILKKENASFSASSKVAAVFGDDEEEAVDTEVMTGFCFFKIMSSKNASVSTMRIRMQAKREYEKALAEDPSVFQYDEIYEELQAVRDAKQEEKKKADKERNPKYIEELLKAHKRRKVEQQLRDERKQEKERKAEGEMYKDKEVFVTGAYRKQMEEAQELGRELALQDRIDEMTAVEKQKMWQAGFHRTVLHNLSRDGTAIPSTSKDDNGVMKDVEAETKTGDHAEMLKLLRRKVVDSKEDLLPPLQDTNKKSAPRPTNSETNNEKSIYSDNSEEEQSYEEAKIELKPGLNILSRPKKLTKAEQLRSRFTPSDSGSDDEVERAQCKRRRADDSLKEERRRRRDSEKSSRRYSNKSREGRNRSRSSSYEEGKRHRKGRSSRDMSNERRKETQKRAGSTHHYSHSDRRRTEKRRSRSVEKERFKKEEIDRTRKEEKTDERKEKNSNEDRKPKTKEERLARLKQILKQRNGEDEIAEYRKRFLERKKSGFVTPPL</sequence>
<feature type="compositionally biased region" description="Polar residues" evidence="12">
    <location>
        <begin position="591"/>
        <end position="606"/>
    </location>
</feature>
<keyword evidence="3 13" id="KW-0812">Transmembrane</keyword>
<dbReference type="Pfam" id="PF09745">
    <property type="entry name" value="NSRP1_N"/>
    <property type="match status" value="1"/>
</dbReference>
<evidence type="ECO:0000256" key="3">
    <source>
        <dbReference type="ARBA" id="ARBA00022692"/>
    </source>
</evidence>
<feature type="region of interest" description="Disordered" evidence="12">
    <location>
        <begin position="635"/>
        <end position="791"/>
    </location>
</feature>
<feature type="transmembrane region" description="Helical" evidence="13">
    <location>
        <begin position="146"/>
        <end position="168"/>
    </location>
</feature>
<feature type="transmembrane region" description="Helical" evidence="13">
    <location>
        <begin position="175"/>
        <end position="193"/>
    </location>
</feature>
<comment type="similarity">
    <text evidence="2">Belongs to the NSRP1 family.</text>
</comment>
<dbReference type="GO" id="GO:0005789">
    <property type="term" value="C:endoplasmic reticulum membrane"/>
    <property type="evidence" value="ECO:0007669"/>
    <property type="project" value="TreeGrafter"/>
</dbReference>
<proteinExistence type="inferred from homology"/>
<accession>A0A158QAF4</accession>
<dbReference type="Proteomes" id="UP000274131">
    <property type="component" value="Unassembled WGS sequence"/>
</dbReference>
<evidence type="ECO:0000313" key="15">
    <source>
        <dbReference type="EMBL" id="VDD89907.1"/>
    </source>
</evidence>
<keyword evidence="7 13" id="KW-1133">Transmembrane helix</keyword>
<evidence type="ECO:0000313" key="16">
    <source>
        <dbReference type="Proteomes" id="UP000274131"/>
    </source>
</evidence>
<organism evidence="17">
    <name type="scientific">Enterobius vermicularis</name>
    <name type="common">Human pinworm</name>
    <dbReference type="NCBI Taxonomy" id="51028"/>
    <lineage>
        <taxon>Eukaryota</taxon>
        <taxon>Metazoa</taxon>
        <taxon>Ecdysozoa</taxon>
        <taxon>Nematoda</taxon>
        <taxon>Chromadorea</taxon>
        <taxon>Rhabditida</taxon>
        <taxon>Spirurina</taxon>
        <taxon>Oxyuridomorpha</taxon>
        <taxon>Oxyuroidea</taxon>
        <taxon>Oxyuridae</taxon>
        <taxon>Enterobius</taxon>
    </lineage>
</organism>
<evidence type="ECO:0000256" key="6">
    <source>
        <dbReference type="ARBA" id="ARBA00022833"/>
    </source>
</evidence>
<dbReference type="SMART" id="SM01197">
    <property type="entry name" value="FANCL_C"/>
    <property type="match status" value="1"/>
</dbReference>
<dbReference type="WBParaSite" id="EVEC_0000497401-mRNA-1">
    <property type="protein sequence ID" value="EVEC_0000497401-mRNA-1"/>
    <property type="gene ID" value="EVEC_0000497401"/>
</dbReference>
<reference evidence="17" key="1">
    <citation type="submission" date="2016-04" db="UniProtKB">
        <authorList>
            <consortium name="WormBaseParasite"/>
        </authorList>
    </citation>
    <scope>IDENTIFICATION</scope>
</reference>
<keyword evidence="8 11" id="KW-0175">Coiled coil</keyword>
<keyword evidence="4" id="KW-0479">Metal-binding</keyword>
<feature type="coiled-coil region" evidence="11">
    <location>
        <begin position="411"/>
        <end position="470"/>
    </location>
</feature>
<dbReference type="OrthoDB" id="446635at2759"/>
<evidence type="ECO:0000256" key="8">
    <source>
        <dbReference type="ARBA" id="ARBA00023054"/>
    </source>
</evidence>
<dbReference type="InterPro" id="IPR018612">
    <property type="entry name" value="NSRP1_N"/>
</dbReference>
<evidence type="ECO:0000256" key="12">
    <source>
        <dbReference type="SAM" id="MobiDB-lite"/>
    </source>
</evidence>
<evidence type="ECO:0000256" key="7">
    <source>
        <dbReference type="ARBA" id="ARBA00022989"/>
    </source>
</evidence>
<feature type="region of interest" description="Disordered" evidence="12">
    <location>
        <begin position="574"/>
        <end position="617"/>
    </location>
</feature>
<feature type="transmembrane region" description="Helical" evidence="13">
    <location>
        <begin position="78"/>
        <end position="98"/>
    </location>
</feature>
<dbReference type="PANTHER" id="PTHR13407">
    <property type="entry name" value="RNF121 PROTEIN"/>
    <property type="match status" value="1"/>
</dbReference>
<dbReference type="GO" id="GO:0061630">
    <property type="term" value="F:ubiquitin protein ligase activity"/>
    <property type="evidence" value="ECO:0007669"/>
    <property type="project" value="TreeGrafter"/>
</dbReference>
<gene>
    <name evidence="15" type="ORF">EVEC_LOCUS4658</name>
</gene>
<dbReference type="PANTHER" id="PTHR13407:SF0">
    <property type="entry name" value="FI05221P"/>
    <property type="match status" value="1"/>
</dbReference>
<feature type="compositionally biased region" description="Basic and acidic residues" evidence="12">
    <location>
        <begin position="713"/>
        <end position="727"/>
    </location>
</feature>
<feature type="domain" description="RING-type" evidence="14">
    <location>
        <begin position="227"/>
        <end position="276"/>
    </location>
</feature>
<evidence type="ECO:0000259" key="14">
    <source>
        <dbReference type="PROSITE" id="PS50089"/>
    </source>
</evidence>
<feature type="transmembrane region" description="Helical" evidence="13">
    <location>
        <begin position="38"/>
        <end position="58"/>
    </location>
</feature>
<evidence type="ECO:0000256" key="5">
    <source>
        <dbReference type="ARBA" id="ARBA00022771"/>
    </source>
</evidence>
<dbReference type="SUPFAM" id="SSF57850">
    <property type="entry name" value="RING/U-box"/>
    <property type="match status" value="1"/>
</dbReference>
<name>A0A158QAF4_ENTVE</name>
<evidence type="ECO:0000256" key="10">
    <source>
        <dbReference type="PROSITE-ProRule" id="PRU00175"/>
    </source>
</evidence>
<evidence type="ECO:0000256" key="4">
    <source>
        <dbReference type="ARBA" id="ARBA00022723"/>
    </source>
</evidence>
<keyword evidence="9 13" id="KW-0472">Membrane</keyword>
<reference evidence="15 16" key="2">
    <citation type="submission" date="2018-10" db="EMBL/GenBank/DDBJ databases">
        <authorList>
            <consortium name="Pathogen Informatics"/>
        </authorList>
    </citation>
    <scope>NUCLEOTIDE SEQUENCE [LARGE SCALE GENOMIC DNA]</scope>
</reference>
<dbReference type="EMBL" id="UXUI01007919">
    <property type="protein sequence ID" value="VDD89907.1"/>
    <property type="molecule type" value="Genomic_DNA"/>
</dbReference>
<comment type="subcellular location">
    <subcellularLocation>
        <location evidence="1">Membrane</location>
        <topology evidence="1">Multi-pass membrane protein</topology>
    </subcellularLocation>
</comment>
<evidence type="ECO:0000256" key="9">
    <source>
        <dbReference type="ARBA" id="ARBA00023136"/>
    </source>
</evidence>
<dbReference type="GO" id="GO:0008270">
    <property type="term" value="F:zinc ion binding"/>
    <property type="evidence" value="ECO:0007669"/>
    <property type="project" value="UniProtKB-KW"/>
</dbReference>
<dbReference type="CDD" id="cd16475">
    <property type="entry name" value="RING-H2_RNF121-like"/>
    <property type="match status" value="1"/>
</dbReference>